<organism evidence="2 3">
    <name type="scientific">Solea senegalensis</name>
    <name type="common">Senegalese sole</name>
    <dbReference type="NCBI Taxonomy" id="28829"/>
    <lineage>
        <taxon>Eukaryota</taxon>
        <taxon>Metazoa</taxon>
        <taxon>Chordata</taxon>
        <taxon>Craniata</taxon>
        <taxon>Vertebrata</taxon>
        <taxon>Euteleostomi</taxon>
        <taxon>Actinopterygii</taxon>
        <taxon>Neopterygii</taxon>
        <taxon>Teleostei</taxon>
        <taxon>Neoteleostei</taxon>
        <taxon>Acanthomorphata</taxon>
        <taxon>Carangaria</taxon>
        <taxon>Pleuronectiformes</taxon>
        <taxon>Pleuronectoidei</taxon>
        <taxon>Soleidae</taxon>
        <taxon>Solea</taxon>
    </lineage>
</organism>
<gene>
    <name evidence="2" type="ORF">JOB18_041704</name>
</gene>
<dbReference type="EMBL" id="JAGKHQ010000020">
    <property type="protein sequence ID" value="KAG7480042.1"/>
    <property type="molecule type" value="Genomic_DNA"/>
</dbReference>
<evidence type="ECO:0000256" key="1">
    <source>
        <dbReference type="SAM" id="MobiDB-lite"/>
    </source>
</evidence>
<feature type="compositionally biased region" description="Low complexity" evidence="1">
    <location>
        <begin position="30"/>
        <end position="44"/>
    </location>
</feature>
<evidence type="ECO:0000313" key="2">
    <source>
        <dbReference type="EMBL" id="KAG7480042.1"/>
    </source>
</evidence>
<accession>A0AAV6PZI8</accession>
<protein>
    <submittedName>
        <fullName evidence="2">Uncharacterized protein</fullName>
    </submittedName>
</protein>
<proteinExistence type="predicted"/>
<dbReference type="AlphaFoldDB" id="A0AAV6PZI8"/>
<sequence length="71" mass="6891">MKHHLRSNGGDGENSGPQPFPATAPEDCCGAKSPPLASAPGPLATSDVGKALGGCPTECALCSGSASSIQP</sequence>
<comment type="caution">
    <text evidence="2">The sequence shown here is derived from an EMBL/GenBank/DDBJ whole genome shotgun (WGS) entry which is preliminary data.</text>
</comment>
<keyword evidence="3" id="KW-1185">Reference proteome</keyword>
<reference evidence="2 3" key="1">
    <citation type="journal article" date="2021" name="Sci. Rep.">
        <title>Chromosome anchoring in Senegalese sole (Solea senegalensis) reveals sex-associated markers and genome rearrangements in flatfish.</title>
        <authorList>
            <person name="Guerrero-Cozar I."/>
            <person name="Gomez-Garrido J."/>
            <person name="Berbel C."/>
            <person name="Martinez-Blanch J.F."/>
            <person name="Alioto T."/>
            <person name="Claros M.G."/>
            <person name="Gagnaire P.A."/>
            <person name="Manchado M."/>
        </authorList>
    </citation>
    <scope>NUCLEOTIDE SEQUENCE [LARGE SCALE GENOMIC DNA]</scope>
    <source>
        <strain evidence="2">Sse05_10M</strain>
    </source>
</reference>
<name>A0AAV6PZI8_SOLSE</name>
<evidence type="ECO:0000313" key="3">
    <source>
        <dbReference type="Proteomes" id="UP000693946"/>
    </source>
</evidence>
<feature type="region of interest" description="Disordered" evidence="1">
    <location>
        <begin position="1"/>
        <end position="44"/>
    </location>
</feature>
<dbReference type="Proteomes" id="UP000693946">
    <property type="component" value="Linkage Group LG8"/>
</dbReference>